<feature type="transmembrane region" description="Helical" evidence="1">
    <location>
        <begin position="91"/>
        <end position="114"/>
    </location>
</feature>
<evidence type="ECO:0000259" key="2">
    <source>
        <dbReference type="SMART" id="SM00850"/>
    </source>
</evidence>
<dbReference type="Gene3D" id="2.40.50.1020">
    <property type="entry name" value="LytTr DNA-binding domain"/>
    <property type="match status" value="1"/>
</dbReference>
<dbReference type="InterPro" id="IPR007492">
    <property type="entry name" value="LytTR_DNA-bd_dom"/>
</dbReference>
<feature type="domain" description="HTH LytTR-type" evidence="2">
    <location>
        <begin position="173"/>
        <end position="276"/>
    </location>
</feature>
<dbReference type="RefSeq" id="WP_120714318.1">
    <property type="nucleotide sequence ID" value="NZ_RBCJ01000006.1"/>
</dbReference>
<name>A0A3B0BVC9_9FLAO</name>
<dbReference type="OrthoDB" id="1426980at2"/>
<comment type="caution">
    <text evidence="3">The sequence shown here is derived from an EMBL/GenBank/DDBJ whole genome shotgun (WGS) entry which is preliminary data.</text>
</comment>
<protein>
    <submittedName>
        <fullName evidence="3">LytTR family transcriptional regulator</fullName>
    </submittedName>
</protein>
<keyword evidence="1" id="KW-0472">Membrane</keyword>
<proteinExistence type="predicted"/>
<sequence>MGSKESMEGLKKSQDLLFKRPYLWIITISITSLNFLITYDFQKIDSQYFYYYLVDILTTYLIIEFYALGIRVLNKKIPLNQDFIKRVAYQLTLHTLSVILFSVILNELFDYIFFEGERLSLSFVFYTKDTIVALVFVLFFHVIYFALFFMSNQENLESLKIVPEVKLKVTDAYATKFLHPKEVVVVYSLFGITYVVGSDQNKYTSELTLKEFEERLDDSFFRANRKYIISQASIDSYKSSTNGKIEVKLKIMGTVDLSEIIIVSRDKASFFRSWVNSSS</sequence>
<dbReference type="EMBL" id="RBCJ01000006">
    <property type="protein sequence ID" value="RKN76972.1"/>
    <property type="molecule type" value="Genomic_DNA"/>
</dbReference>
<dbReference type="GO" id="GO:0003677">
    <property type="term" value="F:DNA binding"/>
    <property type="evidence" value="ECO:0007669"/>
    <property type="project" value="InterPro"/>
</dbReference>
<dbReference type="SMART" id="SM00850">
    <property type="entry name" value="LytTR"/>
    <property type="match status" value="1"/>
</dbReference>
<organism evidence="3 4">
    <name type="scientific">Ulvibacterium marinum</name>
    <dbReference type="NCBI Taxonomy" id="2419782"/>
    <lineage>
        <taxon>Bacteria</taxon>
        <taxon>Pseudomonadati</taxon>
        <taxon>Bacteroidota</taxon>
        <taxon>Flavobacteriia</taxon>
        <taxon>Flavobacteriales</taxon>
        <taxon>Flavobacteriaceae</taxon>
        <taxon>Ulvibacterium</taxon>
    </lineage>
</organism>
<dbReference type="AlphaFoldDB" id="A0A3B0BVC9"/>
<gene>
    <name evidence="3" type="ORF">D7Z94_24665</name>
</gene>
<feature type="transmembrane region" description="Helical" evidence="1">
    <location>
        <begin position="130"/>
        <end position="150"/>
    </location>
</feature>
<dbReference type="Proteomes" id="UP000276603">
    <property type="component" value="Unassembled WGS sequence"/>
</dbReference>
<keyword evidence="4" id="KW-1185">Reference proteome</keyword>
<keyword evidence="1" id="KW-1133">Transmembrane helix</keyword>
<reference evidence="3 4" key="1">
    <citation type="submission" date="2018-10" db="EMBL/GenBank/DDBJ databases">
        <title>Ulvibacterium marinum gen. nov., sp. nov., a novel marine bacterium of the family Flavobacteriaceae, isolated from a culture of the green alga Ulva prolifera.</title>
        <authorList>
            <person name="Zhang Z."/>
        </authorList>
    </citation>
    <scope>NUCLEOTIDE SEQUENCE [LARGE SCALE GENOMIC DNA]</scope>
    <source>
        <strain evidence="3 4">CCMM003</strain>
    </source>
</reference>
<evidence type="ECO:0000313" key="3">
    <source>
        <dbReference type="EMBL" id="RKN76972.1"/>
    </source>
</evidence>
<evidence type="ECO:0000313" key="4">
    <source>
        <dbReference type="Proteomes" id="UP000276603"/>
    </source>
</evidence>
<accession>A0A3B0BVC9</accession>
<evidence type="ECO:0000256" key="1">
    <source>
        <dbReference type="SAM" id="Phobius"/>
    </source>
</evidence>
<feature type="transmembrane region" description="Helical" evidence="1">
    <location>
        <begin position="21"/>
        <end position="37"/>
    </location>
</feature>
<keyword evidence="1" id="KW-0812">Transmembrane</keyword>
<feature type="transmembrane region" description="Helical" evidence="1">
    <location>
        <begin position="49"/>
        <end position="70"/>
    </location>
</feature>
<dbReference type="Pfam" id="PF04397">
    <property type="entry name" value="LytTR"/>
    <property type="match status" value="1"/>
</dbReference>